<dbReference type="InterPro" id="IPR050415">
    <property type="entry name" value="MRET"/>
</dbReference>
<dbReference type="PANTHER" id="PTHR47354:SF6">
    <property type="entry name" value="NADH OXIDOREDUCTASE HCR"/>
    <property type="match status" value="1"/>
</dbReference>
<dbReference type="InterPro" id="IPR001041">
    <property type="entry name" value="2Fe-2S_ferredoxin-type"/>
</dbReference>
<accession>A0ABU1AKG1</accession>
<evidence type="ECO:0000313" key="13">
    <source>
        <dbReference type="Proteomes" id="UP001243717"/>
    </source>
</evidence>
<evidence type="ECO:0000256" key="7">
    <source>
        <dbReference type="ARBA" id="ARBA00023004"/>
    </source>
</evidence>
<comment type="similarity">
    <text evidence="9">In the N-terminal section; belongs to the FAD-binding oxidoreductase type 6 family.</text>
</comment>
<keyword evidence="13" id="KW-1185">Reference proteome</keyword>
<evidence type="ECO:0000256" key="1">
    <source>
        <dbReference type="ARBA" id="ARBA00001974"/>
    </source>
</evidence>
<evidence type="ECO:0000256" key="10">
    <source>
        <dbReference type="SAM" id="MobiDB-lite"/>
    </source>
</evidence>
<dbReference type="PROSITE" id="PS51085">
    <property type="entry name" value="2FE2S_FER_2"/>
    <property type="match status" value="1"/>
</dbReference>
<dbReference type="InterPro" id="IPR006058">
    <property type="entry name" value="2Fe2S_fd_BS"/>
</dbReference>
<dbReference type="Proteomes" id="UP001243717">
    <property type="component" value="Unassembled WGS sequence"/>
</dbReference>
<dbReference type="PROSITE" id="PS00197">
    <property type="entry name" value="2FE2S_FER_1"/>
    <property type="match status" value="1"/>
</dbReference>
<dbReference type="PANTHER" id="PTHR47354">
    <property type="entry name" value="NADH OXIDOREDUCTASE HCR"/>
    <property type="match status" value="1"/>
</dbReference>
<dbReference type="CDD" id="cd00207">
    <property type="entry name" value="fer2"/>
    <property type="match status" value="1"/>
</dbReference>
<organism evidence="12 13">
    <name type="scientific">Thalassobacterium sedimentorum</name>
    <dbReference type="NCBI Taxonomy" id="3041258"/>
    <lineage>
        <taxon>Bacteria</taxon>
        <taxon>Pseudomonadati</taxon>
        <taxon>Verrucomicrobiota</taxon>
        <taxon>Opitutia</taxon>
        <taxon>Puniceicoccales</taxon>
        <taxon>Coraliomargaritaceae</taxon>
        <taxon>Thalassobacterium</taxon>
    </lineage>
</organism>
<evidence type="ECO:0000313" key="12">
    <source>
        <dbReference type="EMBL" id="MDQ8195302.1"/>
    </source>
</evidence>
<protein>
    <submittedName>
        <fullName evidence="12">Iron-sulfur cluster-binding domain-containing protein</fullName>
    </submittedName>
</protein>
<evidence type="ECO:0000259" key="11">
    <source>
        <dbReference type="PROSITE" id="PS51085"/>
    </source>
</evidence>
<dbReference type="Pfam" id="PF00111">
    <property type="entry name" value="Fer2"/>
    <property type="match status" value="1"/>
</dbReference>
<proteinExistence type="inferred from homology"/>
<dbReference type="InterPro" id="IPR039261">
    <property type="entry name" value="FNR_nucleotide-bd"/>
</dbReference>
<keyword evidence="5" id="KW-0274">FAD</keyword>
<sequence>MMSVLRYLTAHCWKKEIYFIFGVRKPEDIIFREELAYLEKRHANLRVWITVSQPESTNWEGPTGRLSAESLNEAVPNIQQRLIHICGPGPMMDGTKQLLLSIGVPQEQIKMEAFGPPPEKVKPATPAKAAPTPETVDSPSVEFTLSEKAVPISADQTVLEAAEDNNIEIDNSCRAGSCGACKVKMLAGEVEMEVEDALEEDEKTSGVILACQAKAKSDLKIEA</sequence>
<dbReference type="EMBL" id="JARXIC010000021">
    <property type="protein sequence ID" value="MDQ8195302.1"/>
    <property type="molecule type" value="Genomic_DNA"/>
</dbReference>
<keyword evidence="2" id="KW-0285">Flavoprotein</keyword>
<evidence type="ECO:0000256" key="8">
    <source>
        <dbReference type="ARBA" id="ARBA00023014"/>
    </source>
</evidence>
<dbReference type="Pfam" id="PF00175">
    <property type="entry name" value="NAD_binding_1"/>
    <property type="match status" value="1"/>
</dbReference>
<reference evidence="12 13" key="1">
    <citation type="submission" date="2023-04" db="EMBL/GenBank/DDBJ databases">
        <title>A novel bacteria isolated from coastal sediment.</title>
        <authorList>
            <person name="Liu X.-J."/>
            <person name="Du Z.-J."/>
        </authorList>
    </citation>
    <scope>NUCLEOTIDE SEQUENCE [LARGE SCALE GENOMIC DNA]</scope>
    <source>
        <strain evidence="12 13">SDUM461004</strain>
    </source>
</reference>
<feature type="compositionally biased region" description="Low complexity" evidence="10">
    <location>
        <begin position="123"/>
        <end position="136"/>
    </location>
</feature>
<keyword evidence="6" id="KW-0560">Oxidoreductase</keyword>
<dbReference type="SUPFAM" id="SSF52343">
    <property type="entry name" value="Ferredoxin reductase-like, C-terminal NADP-linked domain"/>
    <property type="match status" value="1"/>
</dbReference>
<evidence type="ECO:0000256" key="5">
    <source>
        <dbReference type="ARBA" id="ARBA00022827"/>
    </source>
</evidence>
<gene>
    <name evidence="12" type="ORF">QEH59_12755</name>
</gene>
<feature type="region of interest" description="Disordered" evidence="10">
    <location>
        <begin position="114"/>
        <end position="139"/>
    </location>
</feature>
<evidence type="ECO:0000256" key="2">
    <source>
        <dbReference type="ARBA" id="ARBA00022630"/>
    </source>
</evidence>
<evidence type="ECO:0000256" key="9">
    <source>
        <dbReference type="ARBA" id="ARBA00061434"/>
    </source>
</evidence>
<comment type="cofactor">
    <cofactor evidence="1">
        <name>FAD</name>
        <dbReference type="ChEBI" id="CHEBI:57692"/>
    </cofactor>
</comment>
<dbReference type="InterPro" id="IPR001433">
    <property type="entry name" value="OxRdtase_FAD/NAD-bd"/>
</dbReference>
<comment type="caution">
    <text evidence="12">The sequence shown here is derived from an EMBL/GenBank/DDBJ whole genome shotgun (WGS) entry which is preliminary data.</text>
</comment>
<dbReference type="Gene3D" id="3.40.50.80">
    <property type="entry name" value="Nucleotide-binding domain of ferredoxin-NADP reductase (FNR) module"/>
    <property type="match status" value="1"/>
</dbReference>
<feature type="domain" description="2Fe-2S ferredoxin-type" evidence="11">
    <location>
        <begin position="139"/>
        <end position="223"/>
    </location>
</feature>
<keyword evidence="8" id="KW-0411">Iron-sulfur</keyword>
<keyword evidence="7" id="KW-0408">Iron</keyword>
<name>A0ABU1AKG1_9BACT</name>
<dbReference type="InterPro" id="IPR036010">
    <property type="entry name" value="2Fe-2S_ferredoxin-like_sf"/>
</dbReference>
<dbReference type="Gene3D" id="3.10.20.30">
    <property type="match status" value="1"/>
</dbReference>
<keyword evidence="3" id="KW-0001">2Fe-2S</keyword>
<evidence type="ECO:0000256" key="6">
    <source>
        <dbReference type="ARBA" id="ARBA00023002"/>
    </source>
</evidence>
<evidence type="ECO:0000256" key="3">
    <source>
        <dbReference type="ARBA" id="ARBA00022714"/>
    </source>
</evidence>
<evidence type="ECO:0000256" key="4">
    <source>
        <dbReference type="ARBA" id="ARBA00022723"/>
    </source>
</evidence>
<dbReference type="InterPro" id="IPR012675">
    <property type="entry name" value="Beta-grasp_dom_sf"/>
</dbReference>
<keyword evidence="4" id="KW-0479">Metal-binding</keyword>
<dbReference type="SUPFAM" id="SSF54292">
    <property type="entry name" value="2Fe-2S ferredoxin-like"/>
    <property type="match status" value="1"/>
</dbReference>